<feature type="domain" description="Expansin-like CBD" evidence="9">
    <location>
        <begin position="157"/>
        <end position="236"/>
    </location>
</feature>
<comment type="function">
    <text evidence="7">Causes loosening and extension of plant cell walls by disrupting non-covalent bonding between cellulose microfibrils and matrix glucans. No enzymatic activity has been found.</text>
</comment>
<dbReference type="Gene3D" id="2.40.40.10">
    <property type="entry name" value="RlpA-like domain"/>
    <property type="match status" value="1"/>
</dbReference>
<dbReference type="InterPro" id="IPR002963">
    <property type="entry name" value="Expansin"/>
</dbReference>
<evidence type="ECO:0000313" key="10">
    <source>
        <dbReference type="EMBL" id="CAK9312266.1"/>
    </source>
</evidence>
<sequence>MGFVGILVMGFLCLCSLVHGYGGRWINDAHATFYGGPDASGTLGGACGYGNVYSADYGIKTTALSPALFDNGLSCGACFEVRCVNNQKCLPASVVVTATNFCPPGGWCAPSLHHFDLSQPAFQTIAQPIAGVVPVAYRRVKCARKGGIKFRIEGNPNFNLVLISNVGGAGDVHAVYIKGGRNGWKAMVRNWGQNWQSNDNLVGQSLSFKVITGDGHSLVSYNVAPSGWSFGQTFVGRQFP</sequence>
<dbReference type="SMART" id="SM00837">
    <property type="entry name" value="DPBB_1"/>
    <property type="match status" value="1"/>
</dbReference>
<dbReference type="PRINTS" id="PR01226">
    <property type="entry name" value="EXPANSIN"/>
</dbReference>
<dbReference type="PANTHER" id="PTHR31867">
    <property type="entry name" value="EXPANSIN-A15"/>
    <property type="match status" value="1"/>
</dbReference>
<feature type="domain" description="Expansin-like EG45" evidence="8">
    <location>
        <begin position="44"/>
        <end position="147"/>
    </location>
</feature>
<evidence type="ECO:0000259" key="9">
    <source>
        <dbReference type="PROSITE" id="PS50843"/>
    </source>
</evidence>
<keyword evidence="11" id="KW-1185">Reference proteome</keyword>
<dbReference type="InterPro" id="IPR007117">
    <property type="entry name" value="Expansin_CBD"/>
</dbReference>
<evidence type="ECO:0000256" key="4">
    <source>
        <dbReference type="ARBA" id="ARBA00022729"/>
    </source>
</evidence>
<protein>
    <recommendedName>
        <fullName evidence="7">Expansin</fullName>
    </recommendedName>
</protein>
<dbReference type="InterPro" id="IPR007118">
    <property type="entry name" value="Expan_Lol_pI"/>
</dbReference>
<dbReference type="SUPFAM" id="SSF49590">
    <property type="entry name" value="PHL pollen allergen"/>
    <property type="match status" value="1"/>
</dbReference>
<dbReference type="Proteomes" id="UP001642487">
    <property type="component" value="Chromosome 10"/>
</dbReference>
<dbReference type="CDD" id="cd22274">
    <property type="entry name" value="DPBB_EXPA_N"/>
    <property type="match status" value="1"/>
</dbReference>
<accession>A0ABP0XY17</accession>
<dbReference type="Gene3D" id="2.60.40.760">
    <property type="entry name" value="Expansin, cellulose-binding-like domain"/>
    <property type="match status" value="1"/>
</dbReference>
<comment type="similarity">
    <text evidence="1 7">Belongs to the expansin family. Expansin A subfamily.</text>
</comment>
<keyword evidence="2 7" id="KW-0134">Cell wall</keyword>
<dbReference type="PROSITE" id="PS50842">
    <property type="entry name" value="EXPANSIN_EG45"/>
    <property type="match status" value="1"/>
</dbReference>
<dbReference type="SUPFAM" id="SSF50685">
    <property type="entry name" value="Barwin-like endoglucanases"/>
    <property type="match status" value="1"/>
</dbReference>
<keyword evidence="4 7" id="KW-0732">Signal</keyword>
<proteinExistence type="inferred from homology"/>
<dbReference type="InterPro" id="IPR007112">
    <property type="entry name" value="Expansin/allergen_DPBB_dom"/>
</dbReference>
<dbReference type="InterPro" id="IPR009009">
    <property type="entry name" value="RlpA-like_DPBB"/>
</dbReference>
<evidence type="ECO:0000259" key="8">
    <source>
        <dbReference type="PROSITE" id="PS50842"/>
    </source>
</evidence>
<comment type="subcellular location">
    <subcellularLocation>
        <location evidence="7">Secreted</location>
        <location evidence="7">Cell wall</location>
    </subcellularLocation>
    <subcellularLocation>
        <location evidence="7">Membrane</location>
        <topology evidence="7">Peripheral membrane protein</topology>
    </subcellularLocation>
</comment>
<evidence type="ECO:0000256" key="1">
    <source>
        <dbReference type="ARBA" id="ARBA00005392"/>
    </source>
</evidence>
<dbReference type="Pfam" id="PF01357">
    <property type="entry name" value="Expansin_C"/>
    <property type="match status" value="1"/>
</dbReference>
<gene>
    <name evidence="10" type="ORF">CITCOLO1_LOCUS3950</name>
</gene>
<evidence type="ECO:0000256" key="5">
    <source>
        <dbReference type="ARBA" id="ARBA00023136"/>
    </source>
</evidence>
<keyword evidence="3 7" id="KW-0964">Secreted</keyword>
<evidence type="ECO:0000256" key="6">
    <source>
        <dbReference type="ARBA" id="ARBA00023316"/>
    </source>
</evidence>
<reference evidence="10 11" key="1">
    <citation type="submission" date="2024-03" db="EMBL/GenBank/DDBJ databases">
        <authorList>
            <person name="Gkanogiannis A."/>
            <person name="Becerra Lopez-Lavalle L."/>
        </authorList>
    </citation>
    <scope>NUCLEOTIDE SEQUENCE [LARGE SCALE GENOMIC DNA]</scope>
</reference>
<dbReference type="PRINTS" id="PR01225">
    <property type="entry name" value="EXPANSNFAMLY"/>
</dbReference>
<dbReference type="EMBL" id="OZ021744">
    <property type="protein sequence ID" value="CAK9312266.1"/>
    <property type="molecule type" value="Genomic_DNA"/>
</dbReference>
<dbReference type="InterPro" id="IPR036908">
    <property type="entry name" value="RlpA-like_sf"/>
</dbReference>
<evidence type="ECO:0000256" key="3">
    <source>
        <dbReference type="ARBA" id="ARBA00022525"/>
    </source>
</evidence>
<feature type="chain" id="PRO_5044954045" description="Expansin" evidence="7">
    <location>
        <begin position="21"/>
        <end position="240"/>
    </location>
</feature>
<dbReference type="InterPro" id="IPR036749">
    <property type="entry name" value="Expansin_CBD_sf"/>
</dbReference>
<keyword evidence="6 7" id="KW-0961">Cell wall biogenesis/degradation</keyword>
<dbReference type="PROSITE" id="PS50843">
    <property type="entry name" value="EXPANSIN_CBD"/>
    <property type="match status" value="1"/>
</dbReference>
<feature type="signal peptide" evidence="7">
    <location>
        <begin position="1"/>
        <end position="20"/>
    </location>
</feature>
<keyword evidence="5" id="KW-0472">Membrane</keyword>
<evidence type="ECO:0000256" key="7">
    <source>
        <dbReference type="RuleBase" id="RU365023"/>
    </source>
</evidence>
<evidence type="ECO:0000313" key="11">
    <source>
        <dbReference type="Proteomes" id="UP001642487"/>
    </source>
</evidence>
<dbReference type="Pfam" id="PF03330">
    <property type="entry name" value="DPBB_1"/>
    <property type="match status" value="1"/>
</dbReference>
<organism evidence="10 11">
    <name type="scientific">Citrullus colocynthis</name>
    <name type="common">colocynth</name>
    <dbReference type="NCBI Taxonomy" id="252529"/>
    <lineage>
        <taxon>Eukaryota</taxon>
        <taxon>Viridiplantae</taxon>
        <taxon>Streptophyta</taxon>
        <taxon>Embryophyta</taxon>
        <taxon>Tracheophyta</taxon>
        <taxon>Spermatophyta</taxon>
        <taxon>Magnoliopsida</taxon>
        <taxon>eudicotyledons</taxon>
        <taxon>Gunneridae</taxon>
        <taxon>Pentapetalae</taxon>
        <taxon>rosids</taxon>
        <taxon>fabids</taxon>
        <taxon>Cucurbitales</taxon>
        <taxon>Cucurbitaceae</taxon>
        <taxon>Benincaseae</taxon>
        <taxon>Citrullus</taxon>
    </lineage>
</organism>
<evidence type="ECO:0000256" key="2">
    <source>
        <dbReference type="ARBA" id="ARBA00022512"/>
    </source>
</evidence>
<name>A0ABP0XY17_9ROSI</name>